<proteinExistence type="predicted"/>
<sequence>MTSTRFLTKTLIAPGLLSATLLGCGTITVQQNEYGDPVATADVPYVAVTQIVEHPALDAVRDGLQDKLKEEGYDEADSSLKWAWESAQGQASNAAQIAQKFVGDSPNVIVAIATPSAQAVVGNTDTIPVVFSAVTDPVAAELVPSLEASGGTVTGVSDLSPVDEHLALIADMVPGAKSVGVIYNAGESNSVSLVNVLNTEADEQGFTVEAATVSSSADVATAAESLVGKVDAIYIPTDNTVVSALESVIQVGNDNQLPVFAGDTDSVERGAIATASFDYYEVGRQTGDIVARILGGESPGDIPVELANTIDLAINLAAAEAMGVTVSDAIKDSANQVFE</sequence>
<protein>
    <submittedName>
        <fullName evidence="1">ABC transporter substrate-binding protein</fullName>
    </submittedName>
</protein>
<evidence type="ECO:0000313" key="1">
    <source>
        <dbReference type="EMBL" id="NEZ58166.1"/>
    </source>
</evidence>
<dbReference type="PANTHER" id="PTHR35271:SF1">
    <property type="entry name" value="ABC TRANSPORTER, SUBSTRATE-BINDING LIPOPROTEIN"/>
    <property type="match status" value="1"/>
</dbReference>
<dbReference type="CDD" id="cd06325">
    <property type="entry name" value="PBP1_ABC_unchar_transporter"/>
    <property type="match status" value="1"/>
</dbReference>
<dbReference type="PANTHER" id="PTHR35271">
    <property type="entry name" value="ABC TRANSPORTER, SUBSTRATE-BINDING LIPOPROTEIN-RELATED"/>
    <property type="match status" value="1"/>
</dbReference>
<dbReference type="InterPro" id="IPR028082">
    <property type="entry name" value="Peripla_BP_I"/>
</dbReference>
<dbReference type="InterPro" id="IPR007487">
    <property type="entry name" value="ABC_transpt-TYRBP-like"/>
</dbReference>
<dbReference type="Pfam" id="PF04392">
    <property type="entry name" value="ABC_sub_bind"/>
    <property type="match status" value="1"/>
</dbReference>
<dbReference type="Gene3D" id="3.40.50.2300">
    <property type="match status" value="2"/>
</dbReference>
<accession>A0A6M0RPR3</accession>
<dbReference type="PROSITE" id="PS51257">
    <property type="entry name" value="PROKAR_LIPOPROTEIN"/>
    <property type="match status" value="1"/>
</dbReference>
<dbReference type="Proteomes" id="UP000481033">
    <property type="component" value="Unassembled WGS sequence"/>
</dbReference>
<dbReference type="AlphaFoldDB" id="A0A6M0RPR3"/>
<evidence type="ECO:0000313" key="2">
    <source>
        <dbReference type="Proteomes" id="UP000481033"/>
    </source>
</evidence>
<keyword evidence="2" id="KW-1185">Reference proteome</keyword>
<gene>
    <name evidence="1" type="ORF">DXZ20_21465</name>
</gene>
<dbReference type="SUPFAM" id="SSF53822">
    <property type="entry name" value="Periplasmic binding protein-like I"/>
    <property type="match status" value="1"/>
</dbReference>
<comment type="caution">
    <text evidence="1">The sequence shown here is derived from an EMBL/GenBank/DDBJ whole genome shotgun (WGS) entry which is preliminary data.</text>
</comment>
<organism evidence="1 2">
    <name type="scientific">Adonisia turfae CCMR0081</name>
    <dbReference type="NCBI Taxonomy" id="2292702"/>
    <lineage>
        <taxon>Bacteria</taxon>
        <taxon>Bacillati</taxon>
        <taxon>Cyanobacteriota</taxon>
        <taxon>Adonisia</taxon>
        <taxon>Adonisia turfae</taxon>
    </lineage>
</organism>
<dbReference type="RefSeq" id="WP_163700523.1">
    <property type="nucleotide sequence ID" value="NZ_QXHD01000004.1"/>
</dbReference>
<name>A0A6M0RPR3_9CYAN</name>
<reference evidence="1 2" key="1">
    <citation type="journal article" date="2020" name="Microb. Ecol.">
        <title>Ecogenomics of the Marine Benthic Filamentous Cyanobacterium Adonisia.</title>
        <authorList>
            <person name="Walter J.M."/>
            <person name="Coutinho F.H."/>
            <person name="Leomil L."/>
            <person name="Hargreaves P.I."/>
            <person name="Campeao M.E."/>
            <person name="Vieira V.V."/>
            <person name="Silva B.S."/>
            <person name="Fistarol G.O."/>
            <person name="Salomon P.S."/>
            <person name="Sawabe T."/>
            <person name="Mino S."/>
            <person name="Hosokawa M."/>
            <person name="Miyashita H."/>
            <person name="Maruyama F."/>
            <person name="van Verk M.C."/>
            <person name="Dutilh B.E."/>
            <person name="Thompson C.C."/>
            <person name="Thompson F.L."/>
        </authorList>
    </citation>
    <scope>NUCLEOTIDE SEQUENCE [LARGE SCALE GENOMIC DNA]</scope>
    <source>
        <strain evidence="1 2">CCMR0081</strain>
    </source>
</reference>
<dbReference type="EMBL" id="QXHD01000004">
    <property type="protein sequence ID" value="NEZ58166.1"/>
    <property type="molecule type" value="Genomic_DNA"/>
</dbReference>